<accession>A0A9P7Z161</accession>
<dbReference type="EMBL" id="MU253977">
    <property type="protein sequence ID" value="KAG9243442.1"/>
    <property type="molecule type" value="Genomic_DNA"/>
</dbReference>
<evidence type="ECO:0000313" key="3">
    <source>
        <dbReference type="Proteomes" id="UP000887226"/>
    </source>
</evidence>
<feature type="non-terminal residue" evidence="2">
    <location>
        <position position="1"/>
    </location>
</feature>
<feature type="compositionally biased region" description="Low complexity" evidence="1">
    <location>
        <begin position="40"/>
        <end position="51"/>
    </location>
</feature>
<reference evidence="2" key="1">
    <citation type="journal article" date="2021" name="IMA Fungus">
        <title>Genomic characterization of three marine fungi, including Emericellopsis atlantica sp. nov. with signatures of a generalist lifestyle and marine biomass degradation.</title>
        <authorList>
            <person name="Hagestad O.C."/>
            <person name="Hou L."/>
            <person name="Andersen J.H."/>
            <person name="Hansen E.H."/>
            <person name="Altermark B."/>
            <person name="Li C."/>
            <person name="Kuhnert E."/>
            <person name="Cox R.J."/>
            <person name="Crous P.W."/>
            <person name="Spatafora J.W."/>
            <person name="Lail K."/>
            <person name="Amirebrahimi M."/>
            <person name="Lipzen A."/>
            <person name="Pangilinan J."/>
            <person name="Andreopoulos W."/>
            <person name="Hayes R.D."/>
            <person name="Ng V."/>
            <person name="Grigoriev I.V."/>
            <person name="Jackson S.A."/>
            <person name="Sutton T.D.S."/>
            <person name="Dobson A.D.W."/>
            <person name="Rama T."/>
        </authorList>
    </citation>
    <scope>NUCLEOTIDE SEQUENCE</scope>
    <source>
        <strain evidence="2">TRa3180A</strain>
    </source>
</reference>
<feature type="non-terminal residue" evidence="2">
    <location>
        <position position="316"/>
    </location>
</feature>
<proteinExistence type="predicted"/>
<gene>
    <name evidence="2" type="ORF">BJ878DRAFT_400321</name>
</gene>
<feature type="compositionally biased region" description="Polar residues" evidence="1">
    <location>
        <begin position="265"/>
        <end position="287"/>
    </location>
</feature>
<feature type="region of interest" description="Disordered" evidence="1">
    <location>
        <begin position="204"/>
        <end position="316"/>
    </location>
</feature>
<feature type="compositionally biased region" description="Basic and acidic residues" evidence="1">
    <location>
        <begin position="222"/>
        <end position="242"/>
    </location>
</feature>
<dbReference type="OrthoDB" id="5240840at2759"/>
<feature type="compositionally biased region" description="Low complexity" evidence="1">
    <location>
        <begin position="291"/>
        <end position="316"/>
    </location>
</feature>
<dbReference type="Proteomes" id="UP000887226">
    <property type="component" value="Unassembled WGS sequence"/>
</dbReference>
<evidence type="ECO:0000256" key="1">
    <source>
        <dbReference type="SAM" id="MobiDB-lite"/>
    </source>
</evidence>
<dbReference type="AlphaFoldDB" id="A0A9P7Z161"/>
<feature type="region of interest" description="Disordered" evidence="1">
    <location>
        <begin position="14"/>
        <end position="58"/>
    </location>
</feature>
<feature type="compositionally biased region" description="Polar residues" evidence="1">
    <location>
        <begin position="24"/>
        <end position="38"/>
    </location>
</feature>
<sequence>SAFKASVLGIGASKSKISHERSDSSSVNLNRGNSQFLDGSQMSQHSRSNSSTTYTRPLTTKDRLDNLWARFQDRVASKLRLRSRRVSDPFTGQLTSTREVSEKQGPPDSMALPRLPDLDEQPKIFASDRRRSQFNSGRLSLNFHNDRFTGPSNPPSSNNPFADPIKAPQPTIAESSAYMTDIRRSRGQLIDATTSRYLSTYAPSRDSYRDTFSSTSTRKGKGRSDPFDLERPDFWKPTEKQHPLPVDNRTSRPRVASIARDSTGYDPSSSITPGPLRVQSQSFNNRPPLSPVTSSKYSSGVSSLDGDWGDPGPDLG</sequence>
<protein>
    <submittedName>
        <fullName evidence="2">Uncharacterized protein</fullName>
    </submittedName>
</protein>
<comment type="caution">
    <text evidence="2">The sequence shown here is derived from an EMBL/GenBank/DDBJ whole genome shotgun (WGS) entry which is preliminary data.</text>
</comment>
<feature type="region of interest" description="Disordered" evidence="1">
    <location>
        <begin position="90"/>
        <end position="117"/>
    </location>
</feature>
<organism evidence="2 3">
    <name type="scientific">Calycina marina</name>
    <dbReference type="NCBI Taxonomy" id="1763456"/>
    <lineage>
        <taxon>Eukaryota</taxon>
        <taxon>Fungi</taxon>
        <taxon>Dikarya</taxon>
        <taxon>Ascomycota</taxon>
        <taxon>Pezizomycotina</taxon>
        <taxon>Leotiomycetes</taxon>
        <taxon>Helotiales</taxon>
        <taxon>Pezizellaceae</taxon>
        <taxon>Calycina</taxon>
    </lineage>
</organism>
<name>A0A9P7Z161_9HELO</name>
<evidence type="ECO:0000313" key="2">
    <source>
        <dbReference type="EMBL" id="KAG9243442.1"/>
    </source>
</evidence>
<keyword evidence="3" id="KW-1185">Reference proteome</keyword>
<feature type="region of interest" description="Disordered" evidence="1">
    <location>
        <begin position="141"/>
        <end position="168"/>
    </location>
</feature>